<sequence length="66" mass="7661">MVIHKVRRHETARSLARSLSAALSKLLNNLNIVFIEPSRLITNTFRTSRSARKDFFLSHCISREHL</sequence>
<organism evidence="1 2">
    <name type="scientific">Salvia divinorum</name>
    <name type="common">Maria pastora</name>
    <name type="synonym">Diviner's sage</name>
    <dbReference type="NCBI Taxonomy" id="28513"/>
    <lineage>
        <taxon>Eukaryota</taxon>
        <taxon>Viridiplantae</taxon>
        <taxon>Streptophyta</taxon>
        <taxon>Embryophyta</taxon>
        <taxon>Tracheophyta</taxon>
        <taxon>Spermatophyta</taxon>
        <taxon>Magnoliopsida</taxon>
        <taxon>eudicotyledons</taxon>
        <taxon>Gunneridae</taxon>
        <taxon>Pentapetalae</taxon>
        <taxon>asterids</taxon>
        <taxon>lamiids</taxon>
        <taxon>Lamiales</taxon>
        <taxon>Lamiaceae</taxon>
        <taxon>Nepetoideae</taxon>
        <taxon>Mentheae</taxon>
        <taxon>Salviinae</taxon>
        <taxon>Salvia</taxon>
        <taxon>Salvia subgen. Calosphace</taxon>
    </lineage>
</organism>
<dbReference type="AlphaFoldDB" id="A0ABD1HDT0"/>
<reference evidence="1 2" key="1">
    <citation type="submission" date="2024-06" db="EMBL/GenBank/DDBJ databases">
        <title>A chromosome level genome sequence of Diviner's sage (Salvia divinorum).</title>
        <authorList>
            <person name="Ford S.A."/>
            <person name="Ro D.-K."/>
            <person name="Ness R.W."/>
            <person name="Phillips M.A."/>
        </authorList>
    </citation>
    <scope>NUCLEOTIDE SEQUENCE [LARGE SCALE GENOMIC DNA]</scope>
    <source>
        <strain evidence="1">SAF-2024a</strain>
        <tissue evidence="1">Leaf</tissue>
    </source>
</reference>
<gene>
    <name evidence="1" type="ORF">AAHA92_15138</name>
</gene>
<name>A0ABD1HDT0_SALDI</name>
<proteinExistence type="predicted"/>
<dbReference type="Proteomes" id="UP001567538">
    <property type="component" value="Unassembled WGS sequence"/>
</dbReference>
<evidence type="ECO:0000313" key="2">
    <source>
        <dbReference type="Proteomes" id="UP001567538"/>
    </source>
</evidence>
<protein>
    <submittedName>
        <fullName evidence="1">Uncharacterized protein</fullName>
    </submittedName>
</protein>
<dbReference type="EMBL" id="JBEAFC010000006">
    <property type="protein sequence ID" value="KAL1554593.1"/>
    <property type="molecule type" value="Genomic_DNA"/>
</dbReference>
<comment type="caution">
    <text evidence="1">The sequence shown here is derived from an EMBL/GenBank/DDBJ whole genome shotgun (WGS) entry which is preliminary data.</text>
</comment>
<keyword evidence="2" id="KW-1185">Reference proteome</keyword>
<accession>A0ABD1HDT0</accession>
<evidence type="ECO:0000313" key="1">
    <source>
        <dbReference type="EMBL" id="KAL1554593.1"/>
    </source>
</evidence>